<dbReference type="Gene3D" id="1.10.10.10">
    <property type="entry name" value="Winged helix-like DNA-binding domain superfamily/Winged helix DNA-binding domain"/>
    <property type="match status" value="1"/>
</dbReference>
<dbReference type="GO" id="GO:0008270">
    <property type="term" value="F:zinc ion binding"/>
    <property type="evidence" value="ECO:0007669"/>
    <property type="project" value="TreeGrafter"/>
</dbReference>
<evidence type="ECO:0000259" key="15">
    <source>
        <dbReference type="Pfam" id="PF02915"/>
    </source>
</evidence>
<dbReference type="EMBL" id="MG844358">
    <property type="protein sequence ID" value="AVI26411.1"/>
    <property type="molecule type" value="Genomic_DNA"/>
</dbReference>
<feature type="coiled-coil region" evidence="14">
    <location>
        <begin position="190"/>
        <end position="217"/>
    </location>
</feature>
<sequence>MQDAIEVFEHFLRTKNLKNSKPRRDILDVFLTSEGHLSAQELYDRVKLKNPRVGFATVYRTLKLLAESGVARSLDYGDGTQRYEPDRFQHHHIICTACNRTIEFLSPELEGLLQDVQETHDYIPQPHAVRILSMCQDCSQAKPASARHGSDQDLEMILSRDALEVAIANEEQGLHFYTHAIAVTEDETTRQVFRRLAEDEQQHLVQLQQEYDALRRAQSWLDDEPSLLHFDYDRLQNIFPQGQDTIRQMAEAAGPAEALRLAMDAEQRSQAFFRYYADRVEYAKGQAIFAQFAKEEERHLELIQAAYQALQERSEP</sequence>
<keyword evidence="7 12" id="KW-0479">Metal-binding</keyword>
<dbReference type="GO" id="GO:0000976">
    <property type="term" value="F:transcription cis-regulatory region binding"/>
    <property type="evidence" value="ECO:0007669"/>
    <property type="project" value="TreeGrafter"/>
</dbReference>
<feature type="domain" description="Rubrerythrin diiron-binding" evidence="15">
    <location>
        <begin position="161"/>
        <end position="219"/>
    </location>
</feature>
<comment type="cofactor">
    <cofactor evidence="12">
        <name>Zn(2+)</name>
        <dbReference type="ChEBI" id="CHEBI:29105"/>
    </cofactor>
    <text evidence="12">Binds 1 zinc ion per subunit.</text>
</comment>
<evidence type="ECO:0000313" key="16">
    <source>
        <dbReference type="EMBL" id="AVI26411.1"/>
    </source>
</evidence>
<dbReference type="InterPro" id="IPR009078">
    <property type="entry name" value="Ferritin-like_SF"/>
</dbReference>
<dbReference type="Gene3D" id="3.30.1490.190">
    <property type="match status" value="1"/>
</dbReference>
<dbReference type="AlphaFoldDB" id="A0A2P1AM98"/>
<evidence type="ECO:0000256" key="10">
    <source>
        <dbReference type="ARBA" id="ARBA00023125"/>
    </source>
</evidence>
<dbReference type="InterPro" id="IPR036390">
    <property type="entry name" value="WH_DNA-bd_sf"/>
</dbReference>
<comment type="similarity">
    <text evidence="2">Belongs to the Fur family.</text>
</comment>
<feature type="binding site" evidence="12">
    <location>
        <position position="135"/>
    </location>
    <ligand>
        <name>Zn(2+)</name>
        <dbReference type="ChEBI" id="CHEBI:29105"/>
    </ligand>
</feature>
<feature type="binding site" evidence="12">
    <location>
        <position position="98"/>
    </location>
    <ligand>
        <name>Zn(2+)</name>
        <dbReference type="ChEBI" id="CHEBI:29105"/>
    </ligand>
</feature>
<dbReference type="InterPro" id="IPR043135">
    <property type="entry name" value="Fur_C"/>
</dbReference>
<evidence type="ECO:0000256" key="13">
    <source>
        <dbReference type="PIRSR" id="PIRSR602481-2"/>
    </source>
</evidence>
<dbReference type="GO" id="GO:0045892">
    <property type="term" value="P:negative regulation of DNA-templated transcription"/>
    <property type="evidence" value="ECO:0007669"/>
    <property type="project" value="TreeGrafter"/>
</dbReference>
<dbReference type="GO" id="GO:0003700">
    <property type="term" value="F:DNA-binding transcription factor activity"/>
    <property type="evidence" value="ECO:0007669"/>
    <property type="project" value="InterPro"/>
</dbReference>
<dbReference type="InterPro" id="IPR036388">
    <property type="entry name" value="WH-like_DNA-bd_sf"/>
</dbReference>
<keyword evidence="14" id="KW-0175">Coiled coil</keyword>
<evidence type="ECO:0000256" key="14">
    <source>
        <dbReference type="SAM" id="Coils"/>
    </source>
</evidence>
<evidence type="ECO:0000256" key="8">
    <source>
        <dbReference type="ARBA" id="ARBA00022833"/>
    </source>
</evidence>
<comment type="subunit">
    <text evidence="3">Homodimer.</text>
</comment>
<keyword evidence="11" id="KW-0804">Transcription</keyword>
<feature type="binding site" evidence="12">
    <location>
        <position position="138"/>
    </location>
    <ligand>
        <name>Zn(2+)</name>
        <dbReference type="ChEBI" id="CHEBI:29105"/>
    </ligand>
</feature>
<evidence type="ECO:0000256" key="5">
    <source>
        <dbReference type="ARBA" id="ARBA00022490"/>
    </source>
</evidence>
<feature type="binding site" evidence="13">
    <location>
        <position position="110"/>
    </location>
    <ligand>
        <name>Fe cation</name>
        <dbReference type="ChEBI" id="CHEBI:24875"/>
    </ligand>
</feature>
<dbReference type="PANTHER" id="PTHR33202">
    <property type="entry name" value="ZINC UPTAKE REGULATION PROTEIN"/>
    <property type="match status" value="1"/>
</dbReference>
<dbReference type="GO" id="GO:0016491">
    <property type="term" value="F:oxidoreductase activity"/>
    <property type="evidence" value="ECO:0007669"/>
    <property type="project" value="InterPro"/>
</dbReference>
<evidence type="ECO:0000256" key="1">
    <source>
        <dbReference type="ARBA" id="ARBA00004496"/>
    </source>
</evidence>
<dbReference type="SUPFAM" id="SSF47240">
    <property type="entry name" value="Ferritin-like"/>
    <property type="match status" value="1"/>
</dbReference>
<dbReference type="InterPro" id="IPR012347">
    <property type="entry name" value="Ferritin-like"/>
</dbReference>
<feature type="binding site" evidence="12">
    <location>
        <position position="95"/>
    </location>
    <ligand>
        <name>Zn(2+)</name>
        <dbReference type="ChEBI" id="CHEBI:29105"/>
    </ligand>
</feature>
<evidence type="ECO:0000256" key="6">
    <source>
        <dbReference type="ARBA" id="ARBA00022491"/>
    </source>
</evidence>
<proteinExistence type="inferred from homology"/>
<keyword evidence="8 12" id="KW-0862">Zinc</keyword>
<keyword evidence="10" id="KW-0238">DNA-binding</keyword>
<evidence type="ECO:0000256" key="3">
    <source>
        <dbReference type="ARBA" id="ARBA00011738"/>
    </source>
</evidence>
<accession>A0A2P1AM98</accession>
<name>A0A2P1AM98_9BACT</name>
<dbReference type="GO" id="GO:0005829">
    <property type="term" value="C:cytosol"/>
    <property type="evidence" value="ECO:0007669"/>
    <property type="project" value="TreeGrafter"/>
</dbReference>
<protein>
    <recommendedName>
        <fullName evidence="4">Ferric uptake regulation protein</fullName>
    </recommendedName>
</protein>
<comment type="subcellular location">
    <subcellularLocation>
        <location evidence="1">Cytoplasm</location>
    </subcellularLocation>
</comment>
<dbReference type="Pfam" id="PF02915">
    <property type="entry name" value="Rubrerythrin"/>
    <property type="match status" value="1"/>
</dbReference>
<dbReference type="SUPFAM" id="SSF46785">
    <property type="entry name" value="Winged helix' DNA-binding domain"/>
    <property type="match status" value="1"/>
</dbReference>
<evidence type="ECO:0000256" key="7">
    <source>
        <dbReference type="ARBA" id="ARBA00022723"/>
    </source>
</evidence>
<dbReference type="CDD" id="cd01045">
    <property type="entry name" value="Ferritin_like_AB"/>
    <property type="match status" value="1"/>
</dbReference>
<dbReference type="InterPro" id="IPR003251">
    <property type="entry name" value="Rr_diiron-bd_dom"/>
</dbReference>
<dbReference type="InterPro" id="IPR002481">
    <property type="entry name" value="FUR"/>
</dbReference>
<evidence type="ECO:0000256" key="2">
    <source>
        <dbReference type="ARBA" id="ARBA00007957"/>
    </source>
</evidence>
<keyword evidence="5" id="KW-0963">Cytoplasm</keyword>
<dbReference type="GO" id="GO:1900376">
    <property type="term" value="P:regulation of secondary metabolite biosynthetic process"/>
    <property type="evidence" value="ECO:0007669"/>
    <property type="project" value="TreeGrafter"/>
</dbReference>
<comment type="cofactor">
    <cofactor evidence="13">
        <name>Mn(2+)</name>
        <dbReference type="ChEBI" id="CHEBI:29035"/>
    </cofactor>
    <cofactor evidence="13">
        <name>Fe(2+)</name>
        <dbReference type="ChEBI" id="CHEBI:29033"/>
    </cofactor>
    <text evidence="13">Binds 1 Mn(2+) or Fe(2+) ion per subunit.</text>
</comment>
<dbReference type="CDD" id="cd07153">
    <property type="entry name" value="Fur_like"/>
    <property type="match status" value="1"/>
</dbReference>
<keyword evidence="6" id="KW-0678">Repressor</keyword>
<keyword evidence="9" id="KW-0805">Transcription regulation</keyword>
<evidence type="ECO:0000256" key="11">
    <source>
        <dbReference type="ARBA" id="ARBA00023163"/>
    </source>
</evidence>
<dbReference type="PANTHER" id="PTHR33202:SF2">
    <property type="entry name" value="FERRIC UPTAKE REGULATION PROTEIN"/>
    <property type="match status" value="1"/>
</dbReference>
<organism evidence="16">
    <name type="scientific">Candidatus Entotheonella serta</name>
    <dbReference type="NCBI Taxonomy" id="1652106"/>
    <lineage>
        <taxon>Bacteria</taxon>
        <taxon>Pseudomonadati</taxon>
        <taxon>Nitrospinota/Tectimicrobiota group</taxon>
        <taxon>Candidatus Tectimicrobiota</taxon>
        <taxon>Candidatus Entotheonellia</taxon>
        <taxon>Candidatus Entotheonellales</taxon>
        <taxon>Candidatus Entotheonellaceae</taxon>
        <taxon>Candidatus Entotheonella</taxon>
    </lineage>
</organism>
<evidence type="ECO:0000256" key="9">
    <source>
        <dbReference type="ARBA" id="ARBA00023015"/>
    </source>
</evidence>
<dbReference type="Gene3D" id="1.20.1260.10">
    <property type="match status" value="1"/>
</dbReference>
<dbReference type="Pfam" id="PF01475">
    <property type="entry name" value="FUR"/>
    <property type="match status" value="1"/>
</dbReference>
<evidence type="ECO:0000256" key="12">
    <source>
        <dbReference type="PIRSR" id="PIRSR602481-1"/>
    </source>
</evidence>
<keyword evidence="13" id="KW-0408">Iron</keyword>
<feature type="binding site" evidence="13">
    <location>
        <position position="127"/>
    </location>
    <ligand>
        <name>Fe cation</name>
        <dbReference type="ChEBI" id="CHEBI:24875"/>
    </ligand>
</feature>
<evidence type="ECO:0000256" key="4">
    <source>
        <dbReference type="ARBA" id="ARBA00020910"/>
    </source>
</evidence>
<reference evidence="16" key="1">
    <citation type="journal article" date="2018" name="Proc. Natl. Acad. Sci. U.S.A.">
        <title>Single-bacterial genomics validates rich and varied specialized metabolism of uncultivated Entotheonella sponge symbionts.</title>
        <authorList>
            <person name="Mori T."/>
            <person name="Cahn J.K.B."/>
            <person name="Wilson M.C."/>
            <person name="Meoded R.A."/>
            <person name="Wiebach V."/>
            <person name="Martinez A.F.C."/>
            <person name="Helfrich E.J.N."/>
            <person name="Albersmeier A."/>
            <person name="Wibberg D."/>
            <person name="Datwyler S."/>
            <person name="Keren R."/>
            <person name="Lavy A."/>
            <person name="Ruckert C."/>
            <person name="Ilan M."/>
            <person name="Kalinowski J."/>
            <person name="Matsunaga S."/>
            <person name="Takeyama H."/>
            <person name="Piel J."/>
        </authorList>
    </citation>
    <scope>NUCLEOTIDE SEQUENCE</scope>
    <source>
        <strain evidence="16">TSWB1</strain>
    </source>
</reference>